<feature type="region of interest" description="Disordered" evidence="1">
    <location>
        <begin position="13"/>
        <end position="109"/>
    </location>
</feature>
<evidence type="ECO:0000313" key="2">
    <source>
        <dbReference type="EMBL" id="TPP57549.1"/>
    </source>
</evidence>
<reference evidence="2 3" key="1">
    <citation type="submission" date="2019-04" db="EMBL/GenBank/DDBJ databases">
        <title>Annotation for the trematode Fasciola gigantica.</title>
        <authorList>
            <person name="Choi Y.-J."/>
        </authorList>
    </citation>
    <scope>NUCLEOTIDE SEQUENCE [LARGE SCALE GENOMIC DNA]</scope>
    <source>
        <strain evidence="2">Uganda_cow_1</strain>
    </source>
</reference>
<accession>A0A504YBH3</accession>
<proteinExistence type="predicted"/>
<gene>
    <name evidence="2" type="ORF">FGIG_03586</name>
</gene>
<evidence type="ECO:0000256" key="1">
    <source>
        <dbReference type="SAM" id="MobiDB-lite"/>
    </source>
</evidence>
<sequence>MAHMNKAHKMYGILDAVGDPPTPHSTSAHSNANANSQHGSQSTGGNQLTRIHQKTHSPPQSSTPQRPRLSHQASMPNYPCTTSSPSQLSIDVKPSTSKPSNDLFTNLPISPSSVITVNHVSNKLTLRDDSNRIEQRDPTGDPNLFEPVVHDSPGGKLSDPN</sequence>
<feature type="compositionally biased region" description="Polar residues" evidence="1">
    <location>
        <begin position="71"/>
        <end position="109"/>
    </location>
</feature>
<dbReference type="STRING" id="46835.A0A504YBH3"/>
<protein>
    <submittedName>
        <fullName evidence="2">Uncharacterized protein</fullName>
    </submittedName>
</protein>
<feature type="region of interest" description="Disordered" evidence="1">
    <location>
        <begin position="127"/>
        <end position="161"/>
    </location>
</feature>
<keyword evidence="3" id="KW-1185">Reference proteome</keyword>
<name>A0A504YBH3_FASGI</name>
<dbReference type="EMBL" id="SUNJ01013046">
    <property type="protein sequence ID" value="TPP57549.1"/>
    <property type="molecule type" value="Genomic_DNA"/>
</dbReference>
<comment type="caution">
    <text evidence="2">The sequence shown here is derived from an EMBL/GenBank/DDBJ whole genome shotgun (WGS) entry which is preliminary data.</text>
</comment>
<organism evidence="2 3">
    <name type="scientific">Fasciola gigantica</name>
    <name type="common">Giant liver fluke</name>
    <dbReference type="NCBI Taxonomy" id="46835"/>
    <lineage>
        <taxon>Eukaryota</taxon>
        <taxon>Metazoa</taxon>
        <taxon>Spiralia</taxon>
        <taxon>Lophotrochozoa</taxon>
        <taxon>Platyhelminthes</taxon>
        <taxon>Trematoda</taxon>
        <taxon>Digenea</taxon>
        <taxon>Plagiorchiida</taxon>
        <taxon>Echinostomata</taxon>
        <taxon>Echinostomatoidea</taxon>
        <taxon>Fasciolidae</taxon>
        <taxon>Fasciola</taxon>
    </lineage>
</organism>
<dbReference type="Proteomes" id="UP000316759">
    <property type="component" value="Unassembled WGS sequence"/>
</dbReference>
<feature type="compositionally biased region" description="Low complexity" evidence="1">
    <location>
        <begin position="24"/>
        <end position="41"/>
    </location>
</feature>
<dbReference type="AlphaFoldDB" id="A0A504YBH3"/>
<feature type="compositionally biased region" description="Basic and acidic residues" evidence="1">
    <location>
        <begin position="127"/>
        <end position="139"/>
    </location>
</feature>
<evidence type="ECO:0000313" key="3">
    <source>
        <dbReference type="Proteomes" id="UP000316759"/>
    </source>
</evidence>
<feature type="compositionally biased region" description="Low complexity" evidence="1">
    <location>
        <begin position="57"/>
        <end position="67"/>
    </location>
</feature>